<evidence type="ECO:0000313" key="8">
    <source>
        <dbReference type="Proteomes" id="UP001497623"/>
    </source>
</evidence>
<evidence type="ECO:0000259" key="6">
    <source>
        <dbReference type="PROSITE" id="PS50089"/>
    </source>
</evidence>
<dbReference type="PANTHER" id="PTHR10044">
    <property type="entry name" value="INHIBITOR OF APOPTOSIS"/>
    <property type="match status" value="1"/>
</dbReference>
<feature type="region of interest" description="Disordered" evidence="5">
    <location>
        <begin position="316"/>
        <end position="337"/>
    </location>
</feature>
<keyword evidence="2 4" id="KW-0479">Metal-binding</keyword>
<evidence type="ECO:0000256" key="5">
    <source>
        <dbReference type="SAM" id="MobiDB-lite"/>
    </source>
</evidence>
<comment type="caution">
    <text evidence="7">The sequence shown here is derived from an EMBL/GenBank/DDBJ whole genome shotgun (WGS) entry which is preliminary data.</text>
</comment>
<dbReference type="EMBL" id="CAXKWB010005608">
    <property type="protein sequence ID" value="CAL4079247.1"/>
    <property type="molecule type" value="Genomic_DNA"/>
</dbReference>
<dbReference type="CDD" id="cd00022">
    <property type="entry name" value="BIR"/>
    <property type="match status" value="2"/>
</dbReference>
<dbReference type="GO" id="GO:0043066">
    <property type="term" value="P:negative regulation of apoptotic process"/>
    <property type="evidence" value="ECO:0007669"/>
    <property type="project" value="TreeGrafter"/>
</dbReference>
<dbReference type="PROSITE" id="PS01282">
    <property type="entry name" value="BIR_REPEAT_1"/>
    <property type="match status" value="1"/>
</dbReference>
<name>A0AAV2QBU3_MEGNR</name>
<dbReference type="GO" id="GO:0051726">
    <property type="term" value="P:regulation of cell cycle"/>
    <property type="evidence" value="ECO:0007669"/>
    <property type="project" value="TreeGrafter"/>
</dbReference>
<reference evidence="7 8" key="1">
    <citation type="submission" date="2024-05" db="EMBL/GenBank/DDBJ databases">
        <authorList>
            <person name="Wallberg A."/>
        </authorList>
    </citation>
    <scope>NUCLEOTIDE SEQUENCE [LARGE SCALE GENOMIC DNA]</scope>
</reference>
<evidence type="ECO:0000256" key="1">
    <source>
        <dbReference type="ARBA" id="ARBA00006672"/>
    </source>
</evidence>
<comment type="similarity">
    <text evidence="1">Belongs to the IAP family.</text>
</comment>
<dbReference type="Pfam" id="PF13920">
    <property type="entry name" value="zf-C3HC4_3"/>
    <property type="match status" value="1"/>
</dbReference>
<keyword evidence="8" id="KW-1185">Reference proteome</keyword>
<evidence type="ECO:0000256" key="3">
    <source>
        <dbReference type="ARBA" id="ARBA00022833"/>
    </source>
</evidence>
<dbReference type="InterPro" id="IPR001841">
    <property type="entry name" value="Znf_RING"/>
</dbReference>
<dbReference type="AlphaFoldDB" id="A0AAV2QBU3"/>
<dbReference type="GO" id="GO:0043027">
    <property type="term" value="F:cysteine-type endopeptidase inhibitor activity involved in apoptotic process"/>
    <property type="evidence" value="ECO:0007669"/>
    <property type="project" value="TreeGrafter"/>
</dbReference>
<evidence type="ECO:0000256" key="2">
    <source>
        <dbReference type="ARBA" id="ARBA00022771"/>
    </source>
</evidence>
<dbReference type="GO" id="GO:0031398">
    <property type="term" value="P:positive regulation of protein ubiquitination"/>
    <property type="evidence" value="ECO:0007669"/>
    <property type="project" value="TreeGrafter"/>
</dbReference>
<dbReference type="PROSITE" id="PS50089">
    <property type="entry name" value="ZF_RING_2"/>
    <property type="match status" value="1"/>
</dbReference>
<accession>A0AAV2QBU3</accession>
<dbReference type="Gene3D" id="3.30.40.10">
    <property type="entry name" value="Zinc/RING finger domain, C3HC4 (zinc finger)"/>
    <property type="match status" value="1"/>
</dbReference>
<protein>
    <recommendedName>
        <fullName evidence="6">RING-type domain-containing protein</fullName>
    </recommendedName>
</protein>
<dbReference type="InterPro" id="IPR001370">
    <property type="entry name" value="BIR_rpt"/>
</dbReference>
<dbReference type="GO" id="GO:0061630">
    <property type="term" value="F:ubiquitin protein ligase activity"/>
    <property type="evidence" value="ECO:0007669"/>
    <property type="project" value="TreeGrafter"/>
</dbReference>
<proteinExistence type="inferred from homology"/>
<dbReference type="GO" id="GO:0008270">
    <property type="term" value="F:zinc ion binding"/>
    <property type="evidence" value="ECO:0007669"/>
    <property type="project" value="UniProtKB-KW"/>
</dbReference>
<feature type="compositionally biased region" description="Polar residues" evidence="5">
    <location>
        <begin position="321"/>
        <end position="337"/>
    </location>
</feature>
<organism evidence="7 8">
    <name type="scientific">Meganyctiphanes norvegica</name>
    <name type="common">Northern krill</name>
    <name type="synonym">Thysanopoda norvegica</name>
    <dbReference type="NCBI Taxonomy" id="48144"/>
    <lineage>
        <taxon>Eukaryota</taxon>
        <taxon>Metazoa</taxon>
        <taxon>Ecdysozoa</taxon>
        <taxon>Arthropoda</taxon>
        <taxon>Crustacea</taxon>
        <taxon>Multicrustacea</taxon>
        <taxon>Malacostraca</taxon>
        <taxon>Eumalacostraca</taxon>
        <taxon>Eucarida</taxon>
        <taxon>Euphausiacea</taxon>
        <taxon>Euphausiidae</taxon>
        <taxon>Meganyctiphanes</taxon>
    </lineage>
</organism>
<dbReference type="PANTHER" id="PTHR10044:SF139">
    <property type="entry name" value="DEATH-ASSOCIATED INHIBITOR OF APOPTOSIS 2"/>
    <property type="match status" value="1"/>
</dbReference>
<dbReference type="GO" id="GO:0005737">
    <property type="term" value="C:cytoplasm"/>
    <property type="evidence" value="ECO:0007669"/>
    <property type="project" value="TreeGrafter"/>
</dbReference>
<dbReference type="Pfam" id="PF00653">
    <property type="entry name" value="BIR"/>
    <property type="match status" value="2"/>
</dbReference>
<dbReference type="SUPFAM" id="SSF57924">
    <property type="entry name" value="Inhibitor of apoptosis (IAP) repeat"/>
    <property type="match status" value="2"/>
</dbReference>
<dbReference type="Proteomes" id="UP001497623">
    <property type="component" value="Unassembled WGS sequence"/>
</dbReference>
<sequence>MTSDLCCDGMDINKLANSSIGMMQRGERRFHSTSALLIESVRLETFADWKVSYVSPEALARVGFYYQKIQDHVKCIFCKGMVGYWVPGDQPEVEHRKHFPRCTFMQGQATGNVPREHTQNELSTLFKFLEKYHAFKVANTRPCSSNSNKSLVGQPYYPELNTVSSRQQTFLKHWPTNVNMDRNLLAEAGFFYTKVADWVQCFHCGGGIFNWMQGDNPMADHGRLYPQCPFVRMQLGDGGMLVNGMARLGDQQRPVSLNQSEAQLLLSHPFGKILVEMGLSAVSVREALRSLLETRGVLPMNIADTFQHVFDMESEEKRTQENNATNAANGSQEDMEVTTSSLNIKNVEELAKEVERLKQAVSIAEHRCRECGLAQACVVFQPCSHMHLCTNCARPRDTCPTCNTVIRGTLRPIIG</sequence>
<dbReference type="Gene3D" id="1.10.1170.10">
    <property type="entry name" value="Inhibitor Of Apoptosis Protein (2mihbC-IAP-1), Chain A"/>
    <property type="match status" value="2"/>
</dbReference>
<keyword evidence="3" id="KW-0862">Zinc</keyword>
<dbReference type="InterPro" id="IPR013083">
    <property type="entry name" value="Znf_RING/FYVE/PHD"/>
</dbReference>
<evidence type="ECO:0000313" key="7">
    <source>
        <dbReference type="EMBL" id="CAL4079247.1"/>
    </source>
</evidence>
<gene>
    <name evidence="7" type="ORF">MNOR_LOCUS10887</name>
</gene>
<dbReference type="SMART" id="SM00238">
    <property type="entry name" value="BIR"/>
    <property type="match status" value="2"/>
</dbReference>
<keyword evidence="2 4" id="KW-0863">Zinc-finger</keyword>
<evidence type="ECO:0000256" key="4">
    <source>
        <dbReference type="PROSITE-ProRule" id="PRU00175"/>
    </source>
</evidence>
<dbReference type="PROSITE" id="PS50143">
    <property type="entry name" value="BIR_REPEAT_2"/>
    <property type="match status" value="2"/>
</dbReference>
<feature type="domain" description="RING-type" evidence="6">
    <location>
        <begin position="368"/>
        <end position="403"/>
    </location>
</feature>
<dbReference type="GO" id="GO:0005634">
    <property type="term" value="C:nucleus"/>
    <property type="evidence" value="ECO:0007669"/>
    <property type="project" value="TreeGrafter"/>
</dbReference>
<dbReference type="InterPro" id="IPR050784">
    <property type="entry name" value="IAP"/>
</dbReference>